<comment type="caution">
    <text evidence="1">The sequence shown here is derived from an EMBL/GenBank/DDBJ whole genome shotgun (WGS) entry which is preliminary data.</text>
</comment>
<dbReference type="AlphaFoldDB" id="W4LJD7"/>
<evidence type="ECO:0000313" key="2">
    <source>
        <dbReference type="Proteomes" id="UP000019141"/>
    </source>
</evidence>
<dbReference type="EMBL" id="AZHW01000574">
    <property type="protein sequence ID" value="ETW98223.1"/>
    <property type="molecule type" value="Genomic_DNA"/>
</dbReference>
<evidence type="ECO:0000313" key="1">
    <source>
        <dbReference type="EMBL" id="ETW98223.1"/>
    </source>
</evidence>
<keyword evidence="2" id="KW-1185">Reference proteome</keyword>
<name>W4LJD7_ENTF1</name>
<dbReference type="HOGENOM" id="CLU_3381121_0_0_7"/>
<accession>W4LJD7</accession>
<proteinExistence type="predicted"/>
<sequence>MSHQSLLLIQVMEKFLRIESIEIDEKGQKIKRM</sequence>
<dbReference type="Proteomes" id="UP000019141">
    <property type="component" value="Unassembled WGS sequence"/>
</dbReference>
<reference evidence="1 2" key="1">
    <citation type="journal article" date="2014" name="Nature">
        <title>An environmental bacterial taxon with a large and distinct metabolic repertoire.</title>
        <authorList>
            <person name="Wilson M.C."/>
            <person name="Mori T."/>
            <person name="Ruckert C."/>
            <person name="Uria A.R."/>
            <person name="Helf M.J."/>
            <person name="Takada K."/>
            <person name="Gernert C."/>
            <person name="Steffens U.A."/>
            <person name="Heycke N."/>
            <person name="Schmitt S."/>
            <person name="Rinke C."/>
            <person name="Helfrich E.J."/>
            <person name="Brachmann A.O."/>
            <person name="Gurgui C."/>
            <person name="Wakimoto T."/>
            <person name="Kracht M."/>
            <person name="Crusemann M."/>
            <person name="Hentschel U."/>
            <person name="Abe I."/>
            <person name="Matsunaga S."/>
            <person name="Kalinowski J."/>
            <person name="Takeyama H."/>
            <person name="Piel J."/>
        </authorList>
    </citation>
    <scope>NUCLEOTIDE SEQUENCE [LARGE SCALE GENOMIC DNA]</scope>
    <source>
        <strain evidence="2">TSY1</strain>
    </source>
</reference>
<gene>
    <name evidence="1" type="ORF">ETSY1_19610</name>
</gene>
<organism evidence="1 2">
    <name type="scientific">Entotheonella factor</name>
    <dbReference type="NCBI Taxonomy" id="1429438"/>
    <lineage>
        <taxon>Bacteria</taxon>
        <taxon>Pseudomonadati</taxon>
        <taxon>Nitrospinota/Tectimicrobiota group</taxon>
        <taxon>Candidatus Tectimicrobiota</taxon>
        <taxon>Candidatus Entotheonellia</taxon>
        <taxon>Candidatus Entotheonellales</taxon>
        <taxon>Candidatus Entotheonellaceae</taxon>
        <taxon>Candidatus Entotheonella</taxon>
    </lineage>
</organism>
<protein>
    <submittedName>
        <fullName evidence="1">Uncharacterized protein</fullName>
    </submittedName>
</protein>